<accession>A0A918CZ93</accession>
<proteinExistence type="predicted"/>
<reference evidence="1 2" key="1">
    <citation type="journal article" date="2014" name="Int. J. Syst. Evol. Microbiol.">
        <title>Complete genome sequence of Corynebacterium casei LMG S-19264T (=DSM 44701T), isolated from a smear-ripened cheese.</title>
        <authorList>
            <consortium name="US DOE Joint Genome Institute (JGI-PGF)"/>
            <person name="Walter F."/>
            <person name="Albersmeier A."/>
            <person name="Kalinowski J."/>
            <person name="Ruckert C."/>
        </authorList>
    </citation>
    <scope>NUCLEOTIDE SEQUENCE [LARGE SCALE GENOMIC DNA]</scope>
    <source>
        <strain evidence="1 2">CGMCC 4.7111</strain>
    </source>
</reference>
<organism evidence="1 2">
    <name type="scientific">Streptomyces albiflavescens</name>
    <dbReference type="NCBI Taxonomy" id="1623582"/>
    <lineage>
        <taxon>Bacteria</taxon>
        <taxon>Bacillati</taxon>
        <taxon>Actinomycetota</taxon>
        <taxon>Actinomycetes</taxon>
        <taxon>Kitasatosporales</taxon>
        <taxon>Streptomycetaceae</taxon>
        <taxon>Streptomyces</taxon>
    </lineage>
</organism>
<dbReference type="Gene3D" id="2.60.40.2700">
    <property type="match status" value="1"/>
</dbReference>
<dbReference type="RefSeq" id="WP_189184254.1">
    <property type="nucleotide sequence ID" value="NZ_BMMM01000001.1"/>
</dbReference>
<keyword evidence="2" id="KW-1185">Reference proteome</keyword>
<dbReference type="AlphaFoldDB" id="A0A918CZ93"/>
<dbReference type="Proteomes" id="UP000600365">
    <property type="component" value="Unassembled WGS sequence"/>
</dbReference>
<evidence type="ECO:0000313" key="1">
    <source>
        <dbReference type="EMBL" id="GGN51111.1"/>
    </source>
</evidence>
<protein>
    <recommendedName>
        <fullName evidence="3">Ig-like domain-containing protein</fullName>
    </recommendedName>
</protein>
<name>A0A918CZ93_9ACTN</name>
<evidence type="ECO:0008006" key="3">
    <source>
        <dbReference type="Google" id="ProtNLM"/>
    </source>
</evidence>
<evidence type="ECO:0000313" key="2">
    <source>
        <dbReference type="Proteomes" id="UP000600365"/>
    </source>
</evidence>
<gene>
    <name evidence="1" type="ORF">GCM10011579_006550</name>
</gene>
<comment type="caution">
    <text evidence="1">The sequence shown here is derived from an EMBL/GenBank/DDBJ whole genome shotgun (WGS) entry which is preliminary data.</text>
</comment>
<sequence>MAEWIYFMNPPRRDFAATLASDDYTHKVTCKIAASNSGGTAKVGYKPTAAHCTWSPAVTPHTYQWKRNDTAISGATKSTYVPSGPTWARRSQ</sequence>
<dbReference type="EMBL" id="BMMM01000001">
    <property type="protein sequence ID" value="GGN51111.1"/>
    <property type="molecule type" value="Genomic_DNA"/>
</dbReference>